<protein>
    <submittedName>
        <fullName evidence="2">Uncharacterized protein</fullName>
    </submittedName>
</protein>
<proteinExistence type="predicted"/>
<sequence>MSEKYLLFLHKRIIIITFVFIFAVFSVGFLFLSFLLSLSYNKASIVPIRRNFDPPSPSHLSTNQSPRTPTNLVSAIGQSVCLVIQGAWVQNPAGVRVGT</sequence>
<dbReference type="AlphaFoldDB" id="A0A8D8Z036"/>
<reference evidence="2" key="1">
    <citation type="submission" date="2021-05" db="EMBL/GenBank/DDBJ databases">
        <authorList>
            <person name="Alioto T."/>
            <person name="Alioto T."/>
            <person name="Gomez Garrido J."/>
        </authorList>
    </citation>
    <scope>NUCLEOTIDE SEQUENCE</scope>
</reference>
<evidence type="ECO:0000256" key="1">
    <source>
        <dbReference type="SAM" id="Phobius"/>
    </source>
</evidence>
<keyword evidence="1" id="KW-0472">Membrane</keyword>
<name>A0A8D8Z036_9HEMI</name>
<organism evidence="2">
    <name type="scientific">Cacopsylla melanoneura</name>
    <dbReference type="NCBI Taxonomy" id="428564"/>
    <lineage>
        <taxon>Eukaryota</taxon>
        <taxon>Metazoa</taxon>
        <taxon>Ecdysozoa</taxon>
        <taxon>Arthropoda</taxon>
        <taxon>Hexapoda</taxon>
        <taxon>Insecta</taxon>
        <taxon>Pterygota</taxon>
        <taxon>Neoptera</taxon>
        <taxon>Paraneoptera</taxon>
        <taxon>Hemiptera</taxon>
        <taxon>Sternorrhyncha</taxon>
        <taxon>Psylloidea</taxon>
        <taxon>Psyllidae</taxon>
        <taxon>Psyllinae</taxon>
        <taxon>Cacopsylla</taxon>
    </lineage>
</organism>
<evidence type="ECO:0000313" key="2">
    <source>
        <dbReference type="EMBL" id="CAG6738160.1"/>
    </source>
</evidence>
<keyword evidence="1" id="KW-1133">Transmembrane helix</keyword>
<dbReference type="EMBL" id="HBUF01406513">
    <property type="protein sequence ID" value="CAG6738160.1"/>
    <property type="molecule type" value="Transcribed_RNA"/>
</dbReference>
<keyword evidence="1" id="KW-0812">Transmembrane</keyword>
<accession>A0A8D8Z036</accession>
<feature type="transmembrane region" description="Helical" evidence="1">
    <location>
        <begin position="12"/>
        <end position="40"/>
    </location>
</feature>